<dbReference type="SUPFAM" id="SSF48498">
    <property type="entry name" value="Tetracyclin repressor-like, C-terminal domain"/>
    <property type="match status" value="1"/>
</dbReference>
<dbReference type="InterPro" id="IPR036271">
    <property type="entry name" value="Tet_transcr_reg_TetR-rel_C_sf"/>
</dbReference>
<organism evidence="7 8">
    <name type="scientific">Streptomyces tremellae</name>
    <dbReference type="NCBI Taxonomy" id="1124239"/>
    <lineage>
        <taxon>Bacteria</taxon>
        <taxon>Bacillati</taxon>
        <taxon>Actinomycetota</taxon>
        <taxon>Actinomycetes</taxon>
        <taxon>Kitasatosporales</taxon>
        <taxon>Streptomycetaceae</taxon>
        <taxon>Streptomyces</taxon>
    </lineage>
</organism>
<proteinExistence type="predicted"/>
<gene>
    <name evidence="7" type="ORF">GCM10023082_54690</name>
</gene>
<dbReference type="InterPro" id="IPR009057">
    <property type="entry name" value="Homeodomain-like_sf"/>
</dbReference>
<dbReference type="Pfam" id="PF13977">
    <property type="entry name" value="TetR_C_6"/>
    <property type="match status" value="1"/>
</dbReference>
<keyword evidence="3 5" id="KW-0238">DNA-binding</keyword>
<dbReference type="InterPro" id="IPR001647">
    <property type="entry name" value="HTH_TetR"/>
</dbReference>
<dbReference type="PANTHER" id="PTHR30055">
    <property type="entry name" value="HTH-TYPE TRANSCRIPTIONAL REGULATOR RUTR"/>
    <property type="match status" value="1"/>
</dbReference>
<evidence type="ECO:0000313" key="8">
    <source>
        <dbReference type="Proteomes" id="UP001499884"/>
    </source>
</evidence>
<evidence type="ECO:0000256" key="2">
    <source>
        <dbReference type="ARBA" id="ARBA00023015"/>
    </source>
</evidence>
<dbReference type="SUPFAM" id="SSF46689">
    <property type="entry name" value="Homeodomain-like"/>
    <property type="match status" value="1"/>
</dbReference>
<keyword evidence="2" id="KW-0805">Transcription regulation</keyword>
<dbReference type="RefSeq" id="WP_345652981.1">
    <property type="nucleotide sequence ID" value="NZ_BAABEP010000055.1"/>
</dbReference>
<feature type="DNA-binding region" description="H-T-H motif" evidence="5">
    <location>
        <begin position="33"/>
        <end position="52"/>
    </location>
</feature>
<dbReference type="PRINTS" id="PR00455">
    <property type="entry name" value="HTHTETR"/>
</dbReference>
<evidence type="ECO:0000256" key="4">
    <source>
        <dbReference type="ARBA" id="ARBA00023163"/>
    </source>
</evidence>
<evidence type="ECO:0000259" key="6">
    <source>
        <dbReference type="PROSITE" id="PS50977"/>
    </source>
</evidence>
<dbReference type="Proteomes" id="UP001499884">
    <property type="component" value="Unassembled WGS sequence"/>
</dbReference>
<keyword evidence="8" id="KW-1185">Reference proteome</keyword>
<dbReference type="PROSITE" id="PS50977">
    <property type="entry name" value="HTH_TETR_2"/>
    <property type="match status" value="1"/>
</dbReference>
<evidence type="ECO:0000256" key="3">
    <source>
        <dbReference type="ARBA" id="ARBA00023125"/>
    </source>
</evidence>
<evidence type="ECO:0000313" key="7">
    <source>
        <dbReference type="EMBL" id="GAA3751944.1"/>
    </source>
</evidence>
<dbReference type="InterPro" id="IPR050109">
    <property type="entry name" value="HTH-type_TetR-like_transc_reg"/>
</dbReference>
<comment type="caution">
    <text evidence="7">The sequence shown here is derived from an EMBL/GenBank/DDBJ whole genome shotgun (WGS) entry which is preliminary data.</text>
</comment>
<dbReference type="PANTHER" id="PTHR30055:SF229">
    <property type="entry name" value="HTH-TYPE TRANSCRIPTIONAL REPRESSOR RV1474C"/>
    <property type="match status" value="1"/>
</dbReference>
<dbReference type="Pfam" id="PF00440">
    <property type="entry name" value="TetR_N"/>
    <property type="match status" value="1"/>
</dbReference>
<sequence>MPRLSDDTRARRRRHILVSAWRCFSENGFHATSMDEVIAATGMSSSAVYRYFRSKDELIDATAEEGITRVRDIFERLLAATPTPTPAQTLETLVGALHDRAGNPEYDLSKLAVQTWAEALRDPALHRRTRDLYAATSSRITELATRWQAAGHLPPDSDPEAAAATVFTLMHGLIICHHLAADIPAGQLAHGLSAFGSALNAQSATR</sequence>
<dbReference type="Gene3D" id="1.10.357.10">
    <property type="entry name" value="Tetracycline Repressor, domain 2"/>
    <property type="match status" value="1"/>
</dbReference>
<name>A0ABP7G0V0_9ACTN</name>
<feature type="domain" description="HTH tetR-type" evidence="6">
    <location>
        <begin position="10"/>
        <end position="70"/>
    </location>
</feature>
<accession>A0ABP7G0V0</accession>
<dbReference type="EMBL" id="BAABEP010000055">
    <property type="protein sequence ID" value="GAA3751944.1"/>
    <property type="molecule type" value="Genomic_DNA"/>
</dbReference>
<dbReference type="InterPro" id="IPR039538">
    <property type="entry name" value="BetI_C"/>
</dbReference>
<reference evidence="8" key="1">
    <citation type="journal article" date="2019" name="Int. J. Syst. Evol. Microbiol.">
        <title>The Global Catalogue of Microorganisms (GCM) 10K type strain sequencing project: providing services to taxonomists for standard genome sequencing and annotation.</title>
        <authorList>
            <consortium name="The Broad Institute Genomics Platform"/>
            <consortium name="The Broad Institute Genome Sequencing Center for Infectious Disease"/>
            <person name="Wu L."/>
            <person name="Ma J."/>
        </authorList>
    </citation>
    <scope>NUCLEOTIDE SEQUENCE [LARGE SCALE GENOMIC DNA]</scope>
    <source>
        <strain evidence="8">JCM 30846</strain>
    </source>
</reference>
<evidence type="ECO:0000256" key="1">
    <source>
        <dbReference type="ARBA" id="ARBA00022491"/>
    </source>
</evidence>
<keyword evidence="4" id="KW-0804">Transcription</keyword>
<evidence type="ECO:0000256" key="5">
    <source>
        <dbReference type="PROSITE-ProRule" id="PRU00335"/>
    </source>
</evidence>
<keyword evidence="1" id="KW-0678">Repressor</keyword>
<protein>
    <submittedName>
        <fullName evidence="7">TetR/AcrR family transcriptional regulator</fullName>
    </submittedName>
</protein>